<dbReference type="Proteomes" id="UP001166004">
    <property type="component" value="Unassembled WGS sequence"/>
</dbReference>
<reference evidence="1 2" key="1">
    <citation type="submission" date="2019-07" db="EMBL/GenBank/DDBJ databases">
        <title>SAR11 Genome Evolution.</title>
        <authorList>
            <person name="Giovannoni S."/>
        </authorList>
    </citation>
    <scope>NUCLEOTIDE SEQUENCE [LARGE SCALE GENOMIC DNA]</scope>
    <source>
        <strain evidence="1 2">HTCC9565</strain>
    </source>
</reference>
<name>A0ABX1T0U5_PELUQ</name>
<gene>
    <name evidence="1" type="ORF">VP91_00002320</name>
</gene>
<evidence type="ECO:0000313" key="2">
    <source>
        <dbReference type="Proteomes" id="UP001166004"/>
    </source>
</evidence>
<dbReference type="EMBL" id="LANA01000001">
    <property type="protein sequence ID" value="NMN67099.1"/>
    <property type="molecule type" value="Genomic_DNA"/>
</dbReference>
<accession>A0ABX1T0U5</accession>
<dbReference type="RefSeq" id="WP_169035614.1">
    <property type="nucleotide sequence ID" value="NZ_LANA01000001.1"/>
</dbReference>
<keyword evidence="2" id="KW-1185">Reference proteome</keyword>
<evidence type="ECO:0000313" key="1">
    <source>
        <dbReference type="EMBL" id="NMN67099.1"/>
    </source>
</evidence>
<comment type="caution">
    <text evidence="1">The sequence shown here is derived from an EMBL/GenBank/DDBJ whole genome shotgun (WGS) entry which is preliminary data.</text>
</comment>
<sequence>MINNLSLIKKNKQLFNYKESNKKIILVEYNNFHGSHLCQALLANFFKKKNSSKIVAYFNYCLIVSPLKVNFIQKIKWKISSLLSLSFKGIYKSFGVEEFIRPAITKEMTIKAINIRDNFFKQEVFNQDIVNFQINKIWIGDLMYDTYLKSRLVPTFDIQKNDFKNFFKEFLELFFYWEKFFKINKVTQTIGVHSCYSFGLPLRISVHNNIPGYVINTRAVMKIDKKIQTMYGNFKFFKKNFLRIKNKKQALTISKKNLDLRISGISGVDVGLFNREKSSFSRKKIKRNLMQKNSKIKILICTHDFLDSIHVNGKNFFPDFYLWIDFLGKISNEKSNDYDFYIKNHPNLGNKYEKYQKYTEKFVNQLIRKYPKIKKIPNDTSHHQIISGGINYVLTVYGSVGIEYAYLGIPVINASRHNPHINYNFNLNPKNQREYIKILSNLKKKKFEINKKEVLECYFMKHFFWDENWLFDNYKVFMNKIGGYHNIHTIRLYEYWAKNIDEKFVKKINYRFNNFVNSYENRLSIFSSKKNNWN</sequence>
<organism evidence="1 2">
    <name type="scientific">Pelagibacter ubique</name>
    <dbReference type="NCBI Taxonomy" id="198252"/>
    <lineage>
        <taxon>Bacteria</taxon>
        <taxon>Pseudomonadati</taxon>
        <taxon>Pseudomonadota</taxon>
        <taxon>Alphaproteobacteria</taxon>
        <taxon>Candidatus Pelagibacterales</taxon>
        <taxon>Candidatus Pelagibacteraceae</taxon>
        <taxon>Candidatus Pelagibacter</taxon>
    </lineage>
</organism>
<proteinExistence type="predicted"/>
<protein>
    <submittedName>
        <fullName evidence="1">Uncharacterized protein</fullName>
    </submittedName>
</protein>